<name>A0A9Q1D5N6_CONCO</name>
<evidence type="ECO:0000256" key="1">
    <source>
        <dbReference type="SAM" id="MobiDB-lite"/>
    </source>
</evidence>
<organism evidence="2 3">
    <name type="scientific">Conger conger</name>
    <name type="common">Conger eel</name>
    <name type="synonym">Muraena conger</name>
    <dbReference type="NCBI Taxonomy" id="82655"/>
    <lineage>
        <taxon>Eukaryota</taxon>
        <taxon>Metazoa</taxon>
        <taxon>Chordata</taxon>
        <taxon>Craniata</taxon>
        <taxon>Vertebrata</taxon>
        <taxon>Euteleostomi</taxon>
        <taxon>Actinopterygii</taxon>
        <taxon>Neopterygii</taxon>
        <taxon>Teleostei</taxon>
        <taxon>Anguilliformes</taxon>
        <taxon>Congridae</taxon>
        <taxon>Conger</taxon>
    </lineage>
</organism>
<dbReference type="Proteomes" id="UP001152803">
    <property type="component" value="Unassembled WGS sequence"/>
</dbReference>
<protein>
    <submittedName>
        <fullName evidence="2">Uncharacterized protein</fullName>
    </submittedName>
</protein>
<dbReference type="AlphaFoldDB" id="A0A9Q1D5N6"/>
<gene>
    <name evidence="2" type="ORF">COCON_G00181410</name>
</gene>
<comment type="caution">
    <text evidence="2">The sequence shown here is derived from an EMBL/GenBank/DDBJ whole genome shotgun (WGS) entry which is preliminary data.</text>
</comment>
<dbReference type="EMBL" id="JAFJMO010000013">
    <property type="protein sequence ID" value="KAJ8259129.1"/>
    <property type="molecule type" value="Genomic_DNA"/>
</dbReference>
<evidence type="ECO:0000313" key="3">
    <source>
        <dbReference type="Proteomes" id="UP001152803"/>
    </source>
</evidence>
<keyword evidence="3" id="KW-1185">Reference proteome</keyword>
<proteinExistence type="predicted"/>
<accession>A0A9Q1D5N6</accession>
<evidence type="ECO:0000313" key="2">
    <source>
        <dbReference type="EMBL" id="KAJ8259129.1"/>
    </source>
</evidence>
<feature type="region of interest" description="Disordered" evidence="1">
    <location>
        <begin position="1"/>
        <end position="52"/>
    </location>
</feature>
<reference evidence="2" key="1">
    <citation type="journal article" date="2023" name="Science">
        <title>Genome structures resolve the early diversification of teleost fishes.</title>
        <authorList>
            <person name="Parey E."/>
            <person name="Louis A."/>
            <person name="Montfort J."/>
            <person name="Bouchez O."/>
            <person name="Roques C."/>
            <person name="Iampietro C."/>
            <person name="Lluch J."/>
            <person name="Castinel A."/>
            <person name="Donnadieu C."/>
            <person name="Desvignes T."/>
            <person name="Floi Bucao C."/>
            <person name="Jouanno E."/>
            <person name="Wen M."/>
            <person name="Mejri S."/>
            <person name="Dirks R."/>
            <person name="Jansen H."/>
            <person name="Henkel C."/>
            <person name="Chen W.J."/>
            <person name="Zahm M."/>
            <person name="Cabau C."/>
            <person name="Klopp C."/>
            <person name="Thompson A.W."/>
            <person name="Robinson-Rechavi M."/>
            <person name="Braasch I."/>
            <person name="Lecointre G."/>
            <person name="Bobe J."/>
            <person name="Postlethwait J.H."/>
            <person name="Berthelot C."/>
            <person name="Roest Crollius H."/>
            <person name="Guiguen Y."/>
        </authorList>
    </citation>
    <scope>NUCLEOTIDE SEQUENCE</scope>
    <source>
        <strain evidence="2">Concon-B</strain>
    </source>
</reference>
<sequence>MSETPRLVSNSSVEGRSPLSDFSKPKVRKAPDRETEESSEVYGQELSDPQDSSLIHPARFAINLGHSWSLNPRRQHWNHFLMSVDWKLDVNFWIGRKSL</sequence>
<feature type="compositionally biased region" description="Polar residues" evidence="1">
    <location>
        <begin position="1"/>
        <end position="14"/>
    </location>
</feature>